<dbReference type="Proteomes" id="UP000284109">
    <property type="component" value="Unassembled WGS sequence"/>
</dbReference>
<feature type="domain" description="HTH cro/C1-type" evidence="1">
    <location>
        <begin position="4"/>
        <end position="63"/>
    </location>
</feature>
<dbReference type="OrthoDB" id="2937982at2"/>
<comment type="caution">
    <text evidence="2">The sequence shown here is derived from an EMBL/GenBank/DDBJ whole genome shotgun (WGS) entry which is preliminary data.</text>
</comment>
<evidence type="ECO:0000259" key="1">
    <source>
        <dbReference type="Pfam" id="PF13443"/>
    </source>
</evidence>
<dbReference type="SUPFAM" id="SSF47413">
    <property type="entry name" value="lambda repressor-like DNA-binding domains"/>
    <property type="match status" value="1"/>
</dbReference>
<dbReference type="EMBL" id="QOCR01000004">
    <property type="protein sequence ID" value="RHW49741.1"/>
    <property type="molecule type" value="Genomic_DNA"/>
</dbReference>
<dbReference type="Gene3D" id="1.10.260.40">
    <property type="entry name" value="lambda repressor-like DNA-binding domains"/>
    <property type="match status" value="1"/>
</dbReference>
<dbReference type="InterPro" id="IPR010982">
    <property type="entry name" value="Lambda_DNA-bd_dom_sf"/>
</dbReference>
<name>A0A3R6W937_9LACO</name>
<dbReference type="GO" id="GO:0003677">
    <property type="term" value="F:DNA binding"/>
    <property type="evidence" value="ECO:0007669"/>
    <property type="project" value="InterPro"/>
</dbReference>
<dbReference type="AlphaFoldDB" id="A0A3R6W937"/>
<organism evidence="2 3">
    <name type="scientific">Bombilactobacillus bombi</name>
    <dbReference type="NCBI Taxonomy" id="1303590"/>
    <lineage>
        <taxon>Bacteria</taxon>
        <taxon>Bacillati</taxon>
        <taxon>Bacillota</taxon>
        <taxon>Bacilli</taxon>
        <taxon>Lactobacillales</taxon>
        <taxon>Lactobacillaceae</taxon>
        <taxon>Bombilactobacillus</taxon>
    </lineage>
</organism>
<keyword evidence="3" id="KW-1185">Reference proteome</keyword>
<evidence type="ECO:0000313" key="2">
    <source>
        <dbReference type="EMBL" id="RHW49741.1"/>
    </source>
</evidence>
<reference evidence="2 3" key="1">
    <citation type="submission" date="2018-07" db="EMBL/GenBank/DDBJ databases">
        <title>Genome sequences of six Lactobacillus spp. isolated from bumble bee guts.</title>
        <authorList>
            <person name="Motta E.V.S."/>
            <person name="Moran N.A."/>
        </authorList>
    </citation>
    <scope>NUCLEOTIDE SEQUENCE [LARGE SCALE GENOMIC DNA]</scope>
    <source>
        <strain evidence="2 3">BI-1.1</strain>
    </source>
</reference>
<dbReference type="RefSeq" id="WP_118901451.1">
    <property type="nucleotide sequence ID" value="NZ_QOCR01000004.1"/>
</dbReference>
<protein>
    <recommendedName>
        <fullName evidence="1">HTH cro/C1-type domain-containing protein</fullName>
    </recommendedName>
</protein>
<dbReference type="InterPro" id="IPR001387">
    <property type="entry name" value="Cro/C1-type_HTH"/>
</dbReference>
<dbReference type="Pfam" id="PF13443">
    <property type="entry name" value="HTH_26"/>
    <property type="match status" value="1"/>
</dbReference>
<gene>
    <name evidence="2" type="ORF">DS831_06145</name>
</gene>
<evidence type="ECO:0000313" key="3">
    <source>
        <dbReference type="Proteomes" id="UP000284109"/>
    </source>
</evidence>
<sequence length="72" mass="7900">MNIIQKYLDQNNITRYKISKLTGISNTTLQSAVTSKNGINGLTGKVIIVIAKALNKTPGTVLDEIIELEKQK</sequence>
<accession>A0A3R6W937</accession>
<proteinExistence type="predicted"/>